<sequence>MLVLKLAYMGELDFIKELQDLKTLLKTKNIVIGLVEKIEGETHIIKVMCEDESESVHQKIKFYISDILYRMVIRDYKKREMFQLIKDTYFFLRQDEILEIEILIMKVLYRENKIEDETGVFCENKINKIIEKIKECLEENNELNINGFITFRMRSLRGDIEEIIDKVIQRYMVDKEYKEFIKLLKYFVEIQDSKMNKINIIIDKDGKYRVEDEGGKDIFNQFTKEIGDSKIGIDANIEDVIISGLITNAPKEILIMGRENCLNKEFMRTLDKVFEERIIYCD</sequence>
<comment type="caution">
    <text evidence="1">The sequence shown here is derived from an EMBL/GenBank/DDBJ whole genome shotgun (WGS) entry which is preliminary data.</text>
</comment>
<organism evidence="1 2">
    <name type="scientific">Clostridium thermobutyricum DSM 4928</name>
    <dbReference type="NCBI Taxonomy" id="1121339"/>
    <lineage>
        <taxon>Bacteria</taxon>
        <taxon>Bacillati</taxon>
        <taxon>Bacillota</taxon>
        <taxon>Clostridia</taxon>
        <taxon>Eubacteriales</taxon>
        <taxon>Clostridiaceae</taxon>
        <taxon>Clostridium</taxon>
    </lineage>
</organism>
<protein>
    <submittedName>
        <fullName evidence="1">YtxC-like family protein</fullName>
    </submittedName>
</protein>
<accession>A0A1V4SX28</accession>
<dbReference type="EMBL" id="LTAY01000037">
    <property type="protein sequence ID" value="OPX47982.1"/>
    <property type="molecule type" value="Genomic_DNA"/>
</dbReference>
<dbReference type="OrthoDB" id="2986513at2"/>
<dbReference type="InterPro" id="IPR014199">
    <property type="entry name" value="Spore_YtxC"/>
</dbReference>
<dbReference type="AlphaFoldDB" id="A0A1V4SX28"/>
<dbReference type="Proteomes" id="UP000191448">
    <property type="component" value="Unassembled WGS sequence"/>
</dbReference>
<reference evidence="1 2" key="1">
    <citation type="submission" date="2016-02" db="EMBL/GenBank/DDBJ databases">
        <title>Genome sequence of Clostridium thermobutyricum DSM 4928.</title>
        <authorList>
            <person name="Poehlein A."/>
            <person name="Daniel R."/>
        </authorList>
    </citation>
    <scope>NUCLEOTIDE SEQUENCE [LARGE SCALE GENOMIC DNA]</scope>
    <source>
        <strain evidence="1 2">DSM 4928</strain>
    </source>
</reference>
<evidence type="ECO:0000313" key="1">
    <source>
        <dbReference type="EMBL" id="OPX47982.1"/>
    </source>
</evidence>
<name>A0A1V4SX28_9CLOT</name>
<dbReference type="Pfam" id="PF08812">
    <property type="entry name" value="YtxC"/>
    <property type="match status" value="1"/>
</dbReference>
<dbReference type="RefSeq" id="WP_080022738.1">
    <property type="nucleotide sequence ID" value="NZ_LTAY01000037.1"/>
</dbReference>
<dbReference type="NCBIfam" id="TIGR02834">
    <property type="entry name" value="spo_ytxC"/>
    <property type="match status" value="1"/>
</dbReference>
<proteinExistence type="predicted"/>
<gene>
    <name evidence="1" type="ORF">CLTHE_15540</name>
</gene>
<evidence type="ECO:0000313" key="2">
    <source>
        <dbReference type="Proteomes" id="UP000191448"/>
    </source>
</evidence>